<dbReference type="Gene3D" id="3.40.50.300">
    <property type="entry name" value="P-loop containing nucleotide triphosphate hydrolases"/>
    <property type="match status" value="1"/>
</dbReference>
<feature type="region of interest" description="Disordered" evidence="1">
    <location>
        <begin position="1"/>
        <end position="21"/>
    </location>
</feature>
<evidence type="ECO:0000256" key="1">
    <source>
        <dbReference type="SAM" id="MobiDB-lite"/>
    </source>
</evidence>
<dbReference type="Pfam" id="PF00071">
    <property type="entry name" value="Ras"/>
    <property type="match status" value="1"/>
</dbReference>
<organism evidence="2">
    <name type="scientific">Eucalyptus grandis</name>
    <name type="common">Flooded gum</name>
    <dbReference type="NCBI Taxonomy" id="71139"/>
    <lineage>
        <taxon>Eukaryota</taxon>
        <taxon>Viridiplantae</taxon>
        <taxon>Streptophyta</taxon>
        <taxon>Embryophyta</taxon>
        <taxon>Tracheophyta</taxon>
        <taxon>Spermatophyta</taxon>
        <taxon>Magnoliopsida</taxon>
        <taxon>eudicotyledons</taxon>
        <taxon>Gunneridae</taxon>
        <taxon>Pentapetalae</taxon>
        <taxon>rosids</taxon>
        <taxon>malvids</taxon>
        <taxon>Myrtales</taxon>
        <taxon>Myrtaceae</taxon>
        <taxon>Myrtoideae</taxon>
        <taxon>Eucalypteae</taxon>
        <taxon>Eucalyptus</taxon>
    </lineage>
</organism>
<evidence type="ECO:0000313" key="2">
    <source>
        <dbReference type="EMBL" id="KCW47828.1"/>
    </source>
</evidence>
<sequence>MDPPPSSSPTPPTKTASSKDYHGRLRASAVSDSSISATDSISAMFERDELLGFISDAPLLDTKFDWLADVAWTAYCRGAVGALLAYDVTSTFDFENVGRWLRELRDHTDPIIVAMLLGDKSDLRHLVAIPLEDGKSFAENESLYVMETSALDATNVEVAFAEVLSQICPIVRKKAVEAGEYPSVPSVPAQGQAINVKEDGPVFKRIGYCFG</sequence>
<dbReference type="AlphaFoldDB" id="A0A059A210"/>
<dbReference type="GO" id="GO:0005525">
    <property type="term" value="F:GTP binding"/>
    <property type="evidence" value="ECO:0000318"/>
    <property type="project" value="GO_Central"/>
</dbReference>
<name>A0A059A210_EUCGR</name>
<dbReference type="GO" id="GO:0005768">
    <property type="term" value="C:endosome"/>
    <property type="evidence" value="ECO:0000318"/>
    <property type="project" value="GO_Central"/>
</dbReference>
<dbReference type="Gramene" id="KCW47828">
    <property type="protein sequence ID" value="KCW47828"/>
    <property type="gene ID" value="EUGRSUZ_K01566"/>
</dbReference>
<dbReference type="GO" id="GO:0016192">
    <property type="term" value="P:vesicle-mediated transport"/>
    <property type="evidence" value="ECO:0000318"/>
    <property type="project" value="GO_Central"/>
</dbReference>
<dbReference type="SUPFAM" id="SSF52540">
    <property type="entry name" value="P-loop containing nucleoside triphosphate hydrolases"/>
    <property type="match status" value="1"/>
</dbReference>
<dbReference type="EMBL" id="KK198763">
    <property type="protein sequence ID" value="KCW47828.1"/>
    <property type="molecule type" value="Genomic_DNA"/>
</dbReference>
<dbReference type="eggNOG" id="KOG0087">
    <property type="taxonomic scope" value="Eukaryota"/>
</dbReference>
<dbReference type="InterPro" id="IPR050209">
    <property type="entry name" value="Rab_GTPases_membrane_traffic"/>
</dbReference>
<dbReference type="STRING" id="71139.A0A059A210"/>
<accession>A0A059A210</accession>
<gene>
    <name evidence="2" type="ORF">EUGRSUZ_K01566</name>
</gene>
<reference evidence="2" key="1">
    <citation type="submission" date="2013-07" db="EMBL/GenBank/DDBJ databases">
        <title>The genome of Eucalyptus grandis.</title>
        <authorList>
            <person name="Schmutz J."/>
            <person name="Hayes R."/>
            <person name="Myburg A."/>
            <person name="Tuskan G."/>
            <person name="Grattapaglia D."/>
            <person name="Rokhsar D.S."/>
        </authorList>
    </citation>
    <scope>NUCLEOTIDE SEQUENCE</scope>
    <source>
        <tissue evidence="2">Leaf extractions</tissue>
    </source>
</reference>
<dbReference type="InterPro" id="IPR027417">
    <property type="entry name" value="P-loop_NTPase"/>
</dbReference>
<dbReference type="PRINTS" id="PR00449">
    <property type="entry name" value="RASTRNSFRMNG"/>
</dbReference>
<feature type="compositionally biased region" description="Pro residues" evidence="1">
    <location>
        <begin position="1"/>
        <end position="12"/>
    </location>
</feature>
<dbReference type="PROSITE" id="PS51419">
    <property type="entry name" value="RAB"/>
    <property type="match status" value="1"/>
</dbReference>
<dbReference type="GO" id="GO:0003924">
    <property type="term" value="F:GTPase activity"/>
    <property type="evidence" value="ECO:0000318"/>
    <property type="project" value="GO_Central"/>
</dbReference>
<dbReference type="SMART" id="SM00175">
    <property type="entry name" value="RAB"/>
    <property type="match status" value="1"/>
</dbReference>
<dbReference type="PANTHER" id="PTHR47979">
    <property type="entry name" value="DRAB11-RELATED"/>
    <property type="match status" value="1"/>
</dbReference>
<protein>
    <submittedName>
        <fullName evidence="2">Uncharacterized protein</fullName>
    </submittedName>
</protein>
<proteinExistence type="predicted"/>
<dbReference type="InterPro" id="IPR001806">
    <property type="entry name" value="Small_GTPase"/>
</dbReference>
<dbReference type="InParanoid" id="A0A059A210"/>